<evidence type="ECO:0000256" key="1">
    <source>
        <dbReference type="ARBA" id="ARBA00022729"/>
    </source>
</evidence>
<dbReference type="Gene3D" id="2.60.120.380">
    <property type="match status" value="1"/>
</dbReference>
<dbReference type="InterPro" id="IPR037524">
    <property type="entry name" value="PA14/GLEYA"/>
</dbReference>
<dbReference type="InterPro" id="IPR005084">
    <property type="entry name" value="CBM6"/>
</dbReference>
<dbReference type="Pfam" id="PF07691">
    <property type="entry name" value="PA14"/>
    <property type="match status" value="1"/>
</dbReference>
<name>A0ABT8LA79_9BACT</name>
<dbReference type="Gene3D" id="2.160.20.10">
    <property type="entry name" value="Single-stranded right-handed beta-helix, Pectin lyase-like"/>
    <property type="match status" value="2"/>
</dbReference>
<dbReference type="InterPro" id="IPR006584">
    <property type="entry name" value="Cellulose-bd_IV"/>
</dbReference>
<dbReference type="InterPro" id="IPR012334">
    <property type="entry name" value="Pectin_lyas_fold"/>
</dbReference>
<proteinExistence type="predicted"/>
<dbReference type="Proteomes" id="UP001172083">
    <property type="component" value="Unassembled WGS sequence"/>
</dbReference>
<dbReference type="PROSITE" id="PS51820">
    <property type="entry name" value="PA14"/>
    <property type="match status" value="1"/>
</dbReference>
<dbReference type="SMART" id="SM00758">
    <property type="entry name" value="PA14"/>
    <property type="match status" value="1"/>
</dbReference>
<dbReference type="Gene3D" id="2.10.10.20">
    <property type="entry name" value="Carbohydrate-binding module superfamily 5/12"/>
    <property type="match status" value="3"/>
</dbReference>
<keyword evidence="2" id="KW-0378">Hydrolase</keyword>
<dbReference type="InterPro" id="IPR008979">
    <property type="entry name" value="Galactose-bd-like_sf"/>
</dbReference>
<evidence type="ECO:0000313" key="5">
    <source>
        <dbReference type="EMBL" id="MDN5213695.1"/>
    </source>
</evidence>
<dbReference type="PANTHER" id="PTHR36453">
    <property type="entry name" value="SECRETED PROTEIN-RELATED"/>
    <property type="match status" value="1"/>
</dbReference>
<evidence type="ECO:0000259" key="4">
    <source>
        <dbReference type="PROSITE" id="PS51820"/>
    </source>
</evidence>
<evidence type="ECO:0000313" key="6">
    <source>
        <dbReference type="Proteomes" id="UP001172083"/>
    </source>
</evidence>
<feature type="domain" description="CBM6" evidence="3">
    <location>
        <begin position="1087"/>
        <end position="1226"/>
    </location>
</feature>
<dbReference type="SUPFAM" id="SSF56988">
    <property type="entry name" value="Anthrax protective antigen"/>
    <property type="match status" value="1"/>
</dbReference>
<dbReference type="InterPro" id="IPR011050">
    <property type="entry name" value="Pectin_lyase_fold/virulence"/>
</dbReference>
<dbReference type="Gene3D" id="2.60.120.260">
    <property type="entry name" value="Galactose-binding domain-like"/>
    <property type="match status" value="1"/>
</dbReference>
<comment type="caution">
    <text evidence="5">The sequence shown here is derived from an EMBL/GenBank/DDBJ whole genome shotgun (WGS) entry which is preliminary data.</text>
</comment>
<dbReference type="Gene3D" id="2.60.120.430">
    <property type="entry name" value="Galactose-binding lectin"/>
    <property type="match status" value="1"/>
</dbReference>
<reference evidence="5" key="1">
    <citation type="submission" date="2023-06" db="EMBL/GenBank/DDBJ databases">
        <title>Genomic of Agaribacillus aureum.</title>
        <authorList>
            <person name="Wang G."/>
        </authorList>
    </citation>
    <scope>NUCLEOTIDE SEQUENCE</scope>
    <source>
        <strain evidence="5">BMA12</strain>
    </source>
</reference>
<feature type="domain" description="PA14" evidence="4">
    <location>
        <begin position="781"/>
        <end position="917"/>
    </location>
</feature>
<dbReference type="SMART" id="SM00495">
    <property type="entry name" value="ChtBD3"/>
    <property type="match status" value="3"/>
</dbReference>
<dbReference type="PROSITE" id="PS51175">
    <property type="entry name" value="CBM6"/>
    <property type="match status" value="1"/>
</dbReference>
<dbReference type="InterPro" id="IPR036573">
    <property type="entry name" value="CBM_sf_5/12"/>
</dbReference>
<protein>
    <submittedName>
        <fullName evidence="5">PA14 domain-containing protein</fullName>
    </submittedName>
</protein>
<dbReference type="CDD" id="cd04080">
    <property type="entry name" value="CBM6_cellulase-like"/>
    <property type="match status" value="1"/>
</dbReference>
<dbReference type="InterPro" id="IPR003610">
    <property type="entry name" value="CBM5/12"/>
</dbReference>
<dbReference type="EMBL" id="JAUJEB010000003">
    <property type="protein sequence ID" value="MDN5213695.1"/>
    <property type="molecule type" value="Genomic_DNA"/>
</dbReference>
<dbReference type="RefSeq" id="WP_346759032.1">
    <property type="nucleotide sequence ID" value="NZ_JAUJEB010000003.1"/>
</dbReference>
<evidence type="ECO:0000256" key="2">
    <source>
        <dbReference type="ARBA" id="ARBA00022801"/>
    </source>
</evidence>
<keyword evidence="6" id="KW-1185">Reference proteome</keyword>
<dbReference type="SUPFAM" id="SSF51055">
    <property type="entry name" value="Carbohydrate binding domain"/>
    <property type="match status" value="3"/>
</dbReference>
<accession>A0ABT8LA79</accession>
<dbReference type="InterPro" id="IPR011658">
    <property type="entry name" value="PA14_dom"/>
</dbReference>
<evidence type="ECO:0000259" key="3">
    <source>
        <dbReference type="PROSITE" id="PS51175"/>
    </source>
</evidence>
<dbReference type="SUPFAM" id="SSF49785">
    <property type="entry name" value="Galactose-binding domain-like"/>
    <property type="match status" value="2"/>
</dbReference>
<dbReference type="SUPFAM" id="SSF51126">
    <property type="entry name" value="Pectin lyase-like"/>
    <property type="match status" value="1"/>
</dbReference>
<keyword evidence="1" id="KW-0732">Signal</keyword>
<dbReference type="PANTHER" id="PTHR36453:SF1">
    <property type="entry name" value="RIGHT HANDED BETA HELIX DOMAIN-CONTAINING PROTEIN"/>
    <property type="match status" value="1"/>
</dbReference>
<dbReference type="CDD" id="cd12215">
    <property type="entry name" value="ChiC_BD"/>
    <property type="match status" value="1"/>
</dbReference>
<sequence length="1512" mass="168223">MKHSTNILWLMLCFFLASTAFVQAQTELYVAVDGDDNDSGSINAPLATLIGARDKIRSIKASSGIPSGGITVWIRGGRYPLTATCHLGPQDSGEANNPITYSGYPGEQVIFDGSKFVEADSFKVVTDPSSLNKLHFRAQGQVYAQTVTDVDLIDLLKKTTSQMSMNDRMLTISRFPNLGFAHINNASIVPGLETINTPGTETDPKGAQFKLSESIDGNKWNIELNRIKKAQIRGYVSADWNKETRRIHSVGSNGAIRLMDGSRYGIRNRGSSPNRLFAFHLLCELDEPGEWYFDNLDNKLYLWPIQPIDSTSEIGVWAGPQCFDINGGNYINIKRMTIQGIGKGVNGDGAINIDGNSSHCFVAGVTFRYIAAPVLAFNIWHNARNCGALSCDFYDIPNATRLYGGAFTANSIEYGNNYIENCHFTQIHSKDFYGKACGMNGAGNKFKNNLIHNMNGQPVTHAGFDHEISLNEVFNVGIEEGDGGAFYTGANVWSYGNVIKHNFVHHIMSVPKLLGRAAFFSDDYDGGEIVTENVVYKGGWEAIKMNKGGGHTITKNVVMECYRGIRQGDGGSAGYNSAINFLINDPMSNTKANYLGRMLKAIGIPGWENGLTADNWNSRVEQFWRDRYPFMNTVFNKYDANDKMNAYECRFYENLFYSNNTDILGGPTVAIRDSRTIGLDLFVDPGVMNFSFKSPRPAYAPNIPFNNIGLYQDEYRCGMPDKNAYRRNIKNRFIDQDSHTNDPYDFNTINDRLYYNTGKMVVNTVPCTRCAHSKDPETPSNAVPGLNYKYYHGSWDKLPNFNKLAVVESGDVATFDISPKNRDDHFAFVFEGFIDIPADGEYTFYTNSDDGSRLFIGTSVIVNNDGLHSDQERSGTICLKKGKHRIKVTYFERTGGNVLGVNWEGPGISKGTIPANRLFRKSEETEYKFDVGTPTSTVFDGYTGISHITAGKFGWVDTTNLDSRDRGTSGGVNHINRDFVFSSSPATFETEVDYGTWHVLFTFGDRTHAHDDMIVKAEGVTQLTDIDTQPGVFFNRDFVTDVTDGKLSLEFSDGGGVDPNWQVTRIWLRKTNPIQASFGGNPLAIPGMIEAEDYDMGKNGVAFHDTSNGNTGGSYRSDDVDVMGTQDAGGYYNVTDIEDGEWLEYTVHVNETSDYYFHFRVNNQGETGTLHVEVDGVDITGPVNIPPTQSWSNVALISDVALSEGDHVMQLFFDVGNFDLNLVEIEKVPSNCANAQEWDATTIYDHAGIAVRYNGRLFVSKYYAHGTTPDTPYGPWELTGYCGASKPDCFDTPRWNPANIYQITGTEVIHSDILYRSKWYVEPGMEPGVDPVWEYIGPCSASSLSADPSACTENVPTWGNHIVYENPGTEVLHQNHLYVNQWYASAGQEPGLTTVWKLIRPCTLPGQQSQHARIAGEKVEKRVEENIRDRGFFFFPNPLNTDQLTVKFLDPKAYNRFMILSLEGKVLFERPLNGEETMLVGKKEILGHSANQLLIIRIIGDQSVINETLLIK</sequence>
<organism evidence="5 6">
    <name type="scientific">Agaribacillus aureus</name>
    <dbReference type="NCBI Taxonomy" id="3051825"/>
    <lineage>
        <taxon>Bacteria</taxon>
        <taxon>Pseudomonadati</taxon>
        <taxon>Bacteroidota</taxon>
        <taxon>Cytophagia</taxon>
        <taxon>Cytophagales</taxon>
        <taxon>Splendidivirgaceae</taxon>
        <taxon>Agaribacillus</taxon>
    </lineage>
</organism>
<gene>
    <name evidence="5" type="ORF">QQ020_16605</name>
</gene>
<dbReference type="Pfam" id="PF03422">
    <property type="entry name" value="CBM_6"/>
    <property type="match status" value="1"/>
</dbReference>
<dbReference type="SMART" id="SM00606">
    <property type="entry name" value="CBD_IV"/>
    <property type="match status" value="1"/>
</dbReference>